<dbReference type="AlphaFoldDB" id="A0A9N9X3Y9"/>
<organism evidence="4 5">
    <name type="scientific">Phaedon cochleariae</name>
    <name type="common">Mustard beetle</name>
    <dbReference type="NCBI Taxonomy" id="80249"/>
    <lineage>
        <taxon>Eukaryota</taxon>
        <taxon>Metazoa</taxon>
        <taxon>Ecdysozoa</taxon>
        <taxon>Arthropoda</taxon>
        <taxon>Hexapoda</taxon>
        <taxon>Insecta</taxon>
        <taxon>Pterygota</taxon>
        <taxon>Neoptera</taxon>
        <taxon>Endopterygota</taxon>
        <taxon>Coleoptera</taxon>
        <taxon>Polyphaga</taxon>
        <taxon>Cucujiformia</taxon>
        <taxon>Chrysomeloidea</taxon>
        <taxon>Chrysomelidae</taxon>
        <taxon>Chrysomelinae</taxon>
        <taxon>Chrysomelini</taxon>
        <taxon>Phaedon</taxon>
    </lineage>
</organism>
<reference evidence="4" key="1">
    <citation type="submission" date="2022-01" db="EMBL/GenBank/DDBJ databases">
        <authorList>
            <person name="King R."/>
        </authorList>
    </citation>
    <scope>NUCLEOTIDE SEQUENCE</scope>
</reference>
<dbReference type="InterPro" id="IPR028889">
    <property type="entry name" value="USP"/>
</dbReference>
<keyword evidence="5" id="KW-1185">Reference proteome</keyword>
<evidence type="ECO:0000313" key="4">
    <source>
        <dbReference type="EMBL" id="CAG9816877.1"/>
    </source>
</evidence>
<dbReference type="InterPro" id="IPR050185">
    <property type="entry name" value="Ub_carboxyl-term_hydrolase"/>
</dbReference>
<name>A0A9N9X3Y9_PHACE</name>
<dbReference type="GO" id="GO:0004843">
    <property type="term" value="F:cysteine-type deubiquitinase activity"/>
    <property type="evidence" value="ECO:0007669"/>
    <property type="project" value="UniProtKB-EC"/>
</dbReference>
<evidence type="ECO:0000256" key="1">
    <source>
        <dbReference type="ARBA" id="ARBA00000707"/>
    </source>
</evidence>
<sequence length="240" mass="28278">MKLKLLEGKNNEKERAITADDPRLKVEMKMLRSKFKHLNIQKKIIDSVDKVVNTVSLKNRIQWFQPCFMGYYQQNTQEFLRYLLVGLHEDVNKVLVKPILTEITDDMNDDKRAEESWKRYLKMTTKIIDNFVGQLESTLKCSFCGYCSVTFDCFWDLSLPLPQRTGHMRLSQCMDSFTREETLDEDDMPTCSKCKERRKSTKTLSFHKFPKVLVIPLKYFRSSVCSSDKVNVIRDFPLED</sequence>
<protein>
    <recommendedName>
        <fullName evidence="2">ubiquitinyl hydrolase 1</fullName>
        <ecNumber evidence="2">3.4.19.12</ecNumber>
    </recommendedName>
</protein>
<dbReference type="EC" id="3.4.19.12" evidence="2"/>
<reference evidence="4" key="2">
    <citation type="submission" date="2022-10" db="EMBL/GenBank/DDBJ databases">
        <authorList>
            <consortium name="ENA_rothamsted_submissions"/>
            <consortium name="culmorum"/>
            <person name="King R."/>
        </authorList>
    </citation>
    <scope>NUCLEOTIDE SEQUENCE</scope>
</reference>
<proteinExistence type="predicted"/>
<dbReference type="OrthoDB" id="10009867at2759"/>
<evidence type="ECO:0000259" key="3">
    <source>
        <dbReference type="PROSITE" id="PS50235"/>
    </source>
</evidence>
<dbReference type="InterPro" id="IPR001394">
    <property type="entry name" value="Peptidase_C19_UCH"/>
</dbReference>
<dbReference type="PANTHER" id="PTHR21646">
    <property type="entry name" value="UBIQUITIN CARBOXYL-TERMINAL HYDROLASE"/>
    <property type="match status" value="1"/>
</dbReference>
<evidence type="ECO:0000256" key="2">
    <source>
        <dbReference type="ARBA" id="ARBA00012759"/>
    </source>
</evidence>
<dbReference type="Pfam" id="PF00443">
    <property type="entry name" value="UCH"/>
    <property type="match status" value="1"/>
</dbReference>
<dbReference type="Gene3D" id="3.90.70.10">
    <property type="entry name" value="Cysteine proteinases"/>
    <property type="match status" value="1"/>
</dbReference>
<feature type="domain" description="USP" evidence="3">
    <location>
        <begin position="1"/>
        <end position="240"/>
    </location>
</feature>
<dbReference type="PANTHER" id="PTHR21646:SF23">
    <property type="entry name" value="UBIQUITIN CARBOXYL-TERMINAL HYDROLASE USP2"/>
    <property type="match status" value="1"/>
</dbReference>
<evidence type="ECO:0000313" key="5">
    <source>
        <dbReference type="Proteomes" id="UP001153737"/>
    </source>
</evidence>
<dbReference type="PROSITE" id="PS50235">
    <property type="entry name" value="USP_3"/>
    <property type="match status" value="1"/>
</dbReference>
<gene>
    <name evidence="4" type="ORF">PHAECO_LOCUS4094</name>
</gene>
<dbReference type="GO" id="GO:0016579">
    <property type="term" value="P:protein deubiquitination"/>
    <property type="evidence" value="ECO:0007669"/>
    <property type="project" value="InterPro"/>
</dbReference>
<dbReference type="SUPFAM" id="SSF54001">
    <property type="entry name" value="Cysteine proteinases"/>
    <property type="match status" value="1"/>
</dbReference>
<accession>A0A9N9X3Y9</accession>
<dbReference type="EMBL" id="OU896720">
    <property type="protein sequence ID" value="CAG9816877.1"/>
    <property type="molecule type" value="Genomic_DNA"/>
</dbReference>
<comment type="catalytic activity">
    <reaction evidence="1">
        <text>Thiol-dependent hydrolysis of ester, thioester, amide, peptide and isopeptide bonds formed by the C-terminal Gly of ubiquitin (a 76-residue protein attached to proteins as an intracellular targeting signal).</text>
        <dbReference type="EC" id="3.4.19.12"/>
    </reaction>
</comment>
<dbReference type="InterPro" id="IPR038765">
    <property type="entry name" value="Papain-like_cys_pep_sf"/>
</dbReference>
<dbReference type="Proteomes" id="UP001153737">
    <property type="component" value="Chromosome 14"/>
</dbReference>